<protein>
    <submittedName>
        <fullName evidence="2">DUF1761 domain-containing protein</fullName>
    </submittedName>
</protein>
<dbReference type="EMBL" id="QWDM01000024">
    <property type="protein sequence ID" value="RUT67908.1"/>
    <property type="molecule type" value="Genomic_DNA"/>
</dbReference>
<keyword evidence="1" id="KW-1133">Transmembrane helix</keyword>
<organism evidence="2 3">
    <name type="scientific">Flavobacterium cupreum</name>
    <dbReference type="NCBI Taxonomy" id="2133766"/>
    <lineage>
        <taxon>Bacteria</taxon>
        <taxon>Pseudomonadati</taxon>
        <taxon>Bacteroidota</taxon>
        <taxon>Flavobacteriia</taxon>
        <taxon>Flavobacteriales</taxon>
        <taxon>Flavobacteriaceae</taxon>
        <taxon>Flavobacterium</taxon>
    </lineage>
</organism>
<keyword evidence="1" id="KW-0472">Membrane</keyword>
<feature type="transmembrane region" description="Helical" evidence="1">
    <location>
        <begin position="113"/>
        <end position="137"/>
    </location>
</feature>
<proteinExistence type="predicted"/>
<feature type="transmembrane region" description="Helical" evidence="1">
    <location>
        <begin position="52"/>
        <end position="75"/>
    </location>
</feature>
<keyword evidence="1" id="KW-0812">Transmembrane</keyword>
<evidence type="ECO:0000256" key="1">
    <source>
        <dbReference type="SAM" id="Phobius"/>
    </source>
</evidence>
<reference evidence="3" key="1">
    <citation type="journal article" date="2019" name="Syst. Appl. Microbiol.">
        <title>Flavobacterium circumlabens sp. nov. and Flavobacterium cupreum sp. nov., two psychrotrophic species isolated from Antarctic environmental samples.</title>
        <authorList>
            <person name="Kralova S."/>
            <person name="Busse H.-J."/>
            <person name="Svec P."/>
            <person name="Maslanova I."/>
            <person name="Stankova E."/>
            <person name="Bartak M."/>
            <person name="Sedlacek I."/>
        </authorList>
    </citation>
    <scope>NUCLEOTIDE SEQUENCE [LARGE SCALE GENOMIC DNA]</scope>
    <source>
        <strain evidence="3">CCM 8825</strain>
    </source>
</reference>
<dbReference type="Pfam" id="PF08570">
    <property type="entry name" value="DUF1761"/>
    <property type="match status" value="1"/>
</dbReference>
<feature type="transmembrane region" description="Helical" evidence="1">
    <location>
        <begin position="87"/>
        <end position="107"/>
    </location>
</feature>
<accession>A0A434A0K9</accession>
<name>A0A434A0K9_9FLAO</name>
<evidence type="ECO:0000313" key="3">
    <source>
        <dbReference type="Proteomes" id="UP000288102"/>
    </source>
</evidence>
<dbReference type="Proteomes" id="UP000288102">
    <property type="component" value="Unassembled WGS sequence"/>
</dbReference>
<evidence type="ECO:0000313" key="2">
    <source>
        <dbReference type="EMBL" id="RUT67908.1"/>
    </source>
</evidence>
<dbReference type="InterPro" id="IPR013879">
    <property type="entry name" value="DUF1761"/>
</dbReference>
<sequence>MIGQLANLNWISIAIAFVAYFILGALWFTLLFKKQYLISLGKENEPEQKPAPIFIIGPAICSLFITITTAILMYVLKIDSYQSTIELALVVGIGYLVANTVNIAINPNIPKPIFYGLISGSYHLLGIFIVCLVLFAMK</sequence>
<dbReference type="RefSeq" id="WP_127340792.1">
    <property type="nucleotide sequence ID" value="NZ_QWDM01000024.1"/>
</dbReference>
<dbReference type="AlphaFoldDB" id="A0A434A0K9"/>
<dbReference type="OrthoDB" id="2623652at2"/>
<keyword evidence="3" id="KW-1185">Reference proteome</keyword>
<comment type="caution">
    <text evidence="2">The sequence shown here is derived from an EMBL/GenBank/DDBJ whole genome shotgun (WGS) entry which is preliminary data.</text>
</comment>
<gene>
    <name evidence="2" type="ORF">D0817_23870</name>
</gene>
<feature type="transmembrane region" description="Helical" evidence="1">
    <location>
        <begin position="7"/>
        <end position="32"/>
    </location>
</feature>